<dbReference type="CDD" id="cd03109">
    <property type="entry name" value="DTBS"/>
    <property type="match status" value="1"/>
</dbReference>
<dbReference type="STRING" id="1526571.AT746_09855"/>
<feature type="binding site" evidence="8">
    <location>
        <begin position="176"/>
        <end position="177"/>
    </location>
    <ligand>
        <name>ATP</name>
        <dbReference type="ChEBI" id="CHEBI:30616"/>
    </ligand>
</feature>
<feature type="binding site" evidence="8">
    <location>
        <begin position="12"/>
        <end position="17"/>
    </location>
    <ligand>
        <name>ATP</name>
        <dbReference type="ChEBI" id="CHEBI:30616"/>
    </ligand>
</feature>
<dbReference type="PIRSF" id="PIRSF006755">
    <property type="entry name" value="DTB_synth"/>
    <property type="match status" value="1"/>
</dbReference>
<dbReference type="EMBL" id="CP013650">
    <property type="protein sequence ID" value="ALS98537.1"/>
    <property type="molecule type" value="Genomic_DNA"/>
</dbReference>
<dbReference type="AlphaFoldDB" id="A0A0U3B4Q2"/>
<dbReference type="NCBIfam" id="TIGR00347">
    <property type="entry name" value="bioD"/>
    <property type="match status" value="1"/>
</dbReference>
<evidence type="ECO:0000256" key="5">
    <source>
        <dbReference type="ARBA" id="ARBA00022756"/>
    </source>
</evidence>
<name>A0A0U3B4Q2_9ALTE</name>
<feature type="binding site" evidence="8">
    <location>
        <position position="41"/>
    </location>
    <ligand>
        <name>substrate</name>
    </ligand>
</feature>
<dbReference type="GO" id="GO:0005829">
    <property type="term" value="C:cytosol"/>
    <property type="evidence" value="ECO:0007669"/>
    <property type="project" value="TreeGrafter"/>
</dbReference>
<dbReference type="GO" id="GO:0009102">
    <property type="term" value="P:biotin biosynthetic process"/>
    <property type="evidence" value="ECO:0007669"/>
    <property type="project" value="UniProtKB-UniRule"/>
</dbReference>
<dbReference type="KEGG" id="lal:AT746_09855"/>
<dbReference type="Pfam" id="PF13500">
    <property type="entry name" value="AAA_26"/>
    <property type="match status" value="1"/>
</dbReference>
<keyword evidence="2 8" id="KW-0436">Ligase</keyword>
<comment type="caution">
    <text evidence="8">Lacks conserved residue(s) required for the propagation of feature annotation.</text>
</comment>
<dbReference type="GO" id="GO:0004141">
    <property type="term" value="F:dethiobiotin synthase activity"/>
    <property type="evidence" value="ECO:0007669"/>
    <property type="project" value="UniProtKB-UniRule"/>
</dbReference>
<keyword evidence="1 8" id="KW-0963">Cytoplasm</keyword>
<keyword evidence="10" id="KW-1185">Reference proteome</keyword>
<feature type="binding site" evidence="8">
    <location>
        <begin position="116"/>
        <end position="119"/>
    </location>
    <ligand>
        <name>ATP</name>
        <dbReference type="ChEBI" id="CHEBI:30616"/>
    </ligand>
</feature>
<dbReference type="EC" id="6.3.3.3" evidence="8"/>
<evidence type="ECO:0000256" key="6">
    <source>
        <dbReference type="ARBA" id="ARBA00022840"/>
    </source>
</evidence>
<dbReference type="FunFam" id="3.40.50.300:FF:000292">
    <property type="entry name" value="ATP-dependent dethiobiotin synthetase BioD"/>
    <property type="match status" value="1"/>
</dbReference>
<sequence>MKGYFVTGTDTEVGKTFVSESMLHQLAYRRFKTIGFKPVASGCAMSSHGLQNADALALQAASTLHLSYQQVNPYAFEPAIAPHIAAEQAGQKIELARLHQHYAELKSHDPDFILTEGAGGWRLPLGEGTYLSEFARQEEMEVILVVGIRLGCLNHALLTAEAIEKDGLRLAGWVANQVELDMANIEDNLESLKQGLTAPFLGYIPRLNDPEHAQQYLDLTPLL</sequence>
<evidence type="ECO:0000256" key="7">
    <source>
        <dbReference type="ARBA" id="ARBA00022842"/>
    </source>
</evidence>
<dbReference type="SUPFAM" id="SSF52540">
    <property type="entry name" value="P-loop containing nucleoside triphosphate hydrolases"/>
    <property type="match status" value="1"/>
</dbReference>
<dbReference type="GO" id="GO:0005524">
    <property type="term" value="F:ATP binding"/>
    <property type="evidence" value="ECO:0007669"/>
    <property type="project" value="UniProtKB-UniRule"/>
</dbReference>
<feature type="binding site" evidence="8">
    <location>
        <position position="116"/>
    </location>
    <ligand>
        <name>Mg(2+)</name>
        <dbReference type="ChEBI" id="CHEBI:18420"/>
    </ligand>
</feature>
<organism evidence="9 10">
    <name type="scientific">Lacimicrobium alkaliphilum</name>
    <dbReference type="NCBI Taxonomy" id="1526571"/>
    <lineage>
        <taxon>Bacteria</taxon>
        <taxon>Pseudomonadati</taxon>
        <taxon>Pseudomonadota</taxon>
        <taxon>Gammaproteobacteria</taxon>
        <taxon>Alteromonadales</taxon>
        <taxon>Alteromonadaceae</taxon>
        <taxon>Lacimicrobium</taxon>
    </lineage>
</organism>
<dbReference type="OrthoDB" id="9802097at2"/>
<feature type="binding site" evidence="8">
    <location>
        <begin position="205"/>
        <end position="207"/>
    </location>
    <ligand>
        <name>ATP</name>
        <dbReference type="ChEBI" id="CHEBI:30616"/>
    </ligand>
</feature>
<dbReference type="GO" id="GO:0000287">
    <property type="term" value="F:magnesium ion binding"/>
    <property type="evidence" value="ECO:0007669"/>
    <property type="project" value="UniProtKB-UniRule"/>
</dbReference>
<dbReference type="HAMAP" id="MF_00336">
    <property type="entry name" value="BioD"/>
    <property type="match status" value="1"/>
</dbReference>
<dbReference type="Proteomes" id="UP000068447">
    <property type="component" value="Chromosome"/>
</dbReference>
<comment type="cofactor">
    <cofactor evidence="8">
        <name>Mg(2+)</name>
        <dbReference type="ChEBI" id="CHEBI:18420"/>
    </cofactor>
</comment>
<feature type="binding site" evidence="8">
    <location>
        <position position="54"/>
    </location>
    <ligand>
        <name>ATP</name>
        <dbReference type="ChEBI" id="CHEBI:30616"/>
    </ligand>
</feature>
<dbReference type="InterPro" id="IPR004472">
    <property type="entry name" value="DTB_synth_BioD"/>
</dbReference>
<keyword evidence="5 8" id="KW-0093">Biotin biosynthesis</keyword>
<dbReference type="Gene3D" id="3.40.50.300">
    <property type="entry name" value="P-loop containing nucleotide triphosphate hydrolases"/>
    <property type="match status" value="1"/>
</dbReference>
<comment type="subcellular location">
    <subcellularLocation>
        <location evidence="8">Cytoplasm</location>
    </subcellularLocation>
</comment>
<keyword evidence="4 8" id="KW-0547">Nucleotide-binding</keyword>
<evidence type="ECO:0000256" key="8">
    <source>
        <dbReference type="HAMAP-Rule" id="MF_00336"/>
    </source>
</evidence>
<protein>
    <recommendedName>
        <fullName evidence="8">ATP-dependent dethiobiotin synthetase BioD</fullName>
        <ecNumber evidence="8">6.3.3.3</ecNumber>
    </recommendedName>
    <alternativeName>
        <fullName evidence="8">DTB synthetase</fullName>
        <shortName evidence="8">DTBS</shortName>
    </alternativeName>
    <alternativeName>
        <fullName evidence="8">Dethiobiotin synthase</fullName>
    </alternativeName>
</protein>
<evidence type="ECO:0000313" key="10">
    <source>
        <dbReference type="Proteomes" id="UP000068447"/>
    </source>
</evidence>
<dbReference type="GO" id="GO:0042803">
    <property type="term" value="F:protein homodimerization activity"/>
    <property type="evidence" value="ECO:0007669"/>
    <property type="project" value="UniProtKB-ARBA"/>
</dbReference>
<keyword evidence="3 8" id="KW-0479">Metal-binding</keyword>
<evidence type="ECO:0000256" key="4">
    <source>
        <dbReference type="ARBA" id="ARBA00022741"/>
    </source>
</evidence>
<feature type="active site" evidence="8">
    <location>
        <position position="37"/>
    </location>
</feature>
<dbReference type="PANTHER" id="PTHR43210:SF5">
    <property type="entry name" value="DETHIOBIOTIN SYNTHETASE"/>
    <property type="match status" value="1"/>
</dbReference>
<comment type="catalytic activity">
    <reaction evidence="8">
        <text>(7R,8S)-7,8-diammoniononanoate + CO2 + ATP = (4R,5S)-dethiobiotin + ADP + phosphate + 3 H(+)</text>
        <dbReference type="Rhea" id="RHEA:15805"/>
        <dbReference type="ChEBI" id="CHEBI:15378"/>
        <dbReference type="ChEBI" id="CHEBI:16526"/>
        <dbReference type="ChEBI" id="CHEBI:30616"/>
        <dbReference type="ChEBI" id="CHEBI:43474"/>
        <dbReference type="ChEBI" id="CHEBI:149469"/>
        <dbReference type="ChEBI" id="CHEBI:149473"/>
        <dbReference type="ChEBI" id="CHEBI:456216"/>
        <dbReference type="EC" id="6.3.3.3"/>
    </reaction>
</comment>
<evidence type="ECO:0000313" key="9">
    <source>
        <dbReference type="EMBL" id="ALS98537.1"/>
    </source>
</evidence>
<accession>A0A0U3B4Q2</accession>
<keyword evidence="6 8" id="KW-0067">ATP-binding</keyword>
<dbReference type="PANTHER" id="PTHR43210">
    <property type="entry name" value="DETHIOBIOTIN SYNTHETASE"/>
    <property type="match status" value="1"/>
</dbReference>
<comment type="similarity">
    <text evidence="8">Belongs to the dethiobiotin synthetase family.</text>
</comment>
<evidence type="ECO:0000256" key="1">
    <source>
        <dbReference type="ARBA" id="ARBA00022490"/>
    </source>
</evidence>
<evidence type="ECO:0000256" key="2">
    <source>
        <dbReference type="ARBA" id="ARBA00022598"/>
    </source>
</evidence>
<gene>
    <name evidence="8" type="primary">bioD</name>
    <name evidence="9" type="ORF">AT746_09855</name>
</gene>
<keyword evidence="7 8" id="KW-0460">Magnesium</keyword>
<comment type="function">
    <text evidence="8">Catalyzes a mechanistically unusual reaction, the ATP-dependent insertion of CO2 between the N7 and N8 nitrogen atoms of 7,8-diaminopelargonic acid (DAPA, also called 7,8-diammoniononanoate) to form a ureido ring.</text>
</comment>
<dbReference type="InterPro" id="IPR027417">
    <property type="entry name" value="P-loop_NTPase"/>
</dbReference>
<evidence type="ECO:0000256" key="3">
    <source>
        <dbReference type="ARBA" id="ARBA00022723"/>
    </source>
</evidence>
<proteinExistence type="inferred from homology"/>
<comment type="pathway">
    <text evidence="8">Cofactor biosynthesis; biotin biosynthesis; biotin from 7,8-diaminononanoate: step 1/2.</text>
</comment>
<reference evidence="9 10" key="1">
    <citation type="submission" date="2015-12" db="EMBL/GenBank/DDBJ databases">
        <title>Complete genome of Lacimicrobium alkaliphilum KCTC 32984.</title>
        <authorList>
            <person name="Kim S.-G."/>
            <person name="Lee Y.-J."/>
        </authorList>
    </citation>
    <scope>NUCLEOTIDE SEQUENCE [LARGE SCALE GENOMIC DNA]</scope>
    <source>
        <strain evidence="9 10">YelD216</strain>
    </source>
</reference>
<dbReference type="UniPathway" id="UPA00078">
    <property type="reaction ID" value="UER00161"/>
</dbReference>
<feature type="binding site" evidence="8">
    <location>
        <position position="54"/>
    </location>
    <ligand>
        <name>Mg(2+)</name>
        <dbReference type="ChEBI" id="CHEBI:18420"/>
    </ligand>
</feature>
<feature type="binding site" evidence="8">
    <location>
        <position position="16"/>
    </location>
    <ligand>
        <name>Mg(2+)</name>
        <dbReference type="ChEBI" id="CHEBI:18420"/>
    </ligand>
</feature>
<comment type="subunit">
    <text evidence="8">Homodimer.</text>
</comment>
<dbReference type="RefSeq" id="WP_062479837.1">
    <property type="nucleotide sequence ID" value="NZ_CP013650.1"/>
</dbReference>